<accession>A0A9P1H0E4</accession>
<evidence type="ECO:0000313" key="2">
    <source>
        <dbReference type="Proteomes" id="UP000838763"/>
    </source>
</evidence>
<gene>
    <name evidence="1" type="ORF">PPNO1_LOCUS3059</name>
</gene>
<name>A0A9P1H0E4_9PEZI</name>
<evidence type="ECO:0000313" key="1">
    <source>
        <dbReference type="EMBL" id="CAI4213311.1"/>
    </source>
</evidence>
<dbReference type="OrthoDB" id="5121955at2759"/>
<proteinExistence type="predicted"/>
<organism evidence="1 2">
    <name type="scientific">Parascedosporium putredinis</name>
    <dbReference type="NCBI Taxonomy" id="1442378"/>
    <lineage>
        <taxon>Eukaryota</taxon>
        <taxon>Fungi</taxon>
        <taxon>Dikarya</taxon>
        <taxon>Ascomycota</taxon>
        <taxon>Pezizomycotina</taxon>
        <taxon>Sordariomycetes</taxon>
        <taxon>Hypocreomycetidae</taxon>
        <taxon>Microascales</taxon>
        <taxon>Microascaceae</taxon>
        <taxon>Parascedosporium</taxon>
    </lineage>
</organism>
<sequence length="93" mass="10309">MENNDSWISQLLQTAMFELDTLVGRALIDDMAKILPLTLYGAFTPTQMSPAHATALPDPPHELPVLDPLEDSTMNFEDFLGFDFFNHIGVSGL</sequence>
<dbReference type="AlphaFoldDB" id="A0A9P1H0E4"/>
<dbReference type="Proteomes" id="UP000838763">
    <property type="component" value="Unassembled WGS sequence"/>
</dbReference>
<dbReference type="EMBL" id="CALLCH030000007">
    <property type="protein sequence ID" value="CAI4213311.1"/>
    <property type="molecule type" value="Genomic_DNA"/>
</dbReference>
<reference evidence="1" key="1">
    <citation type="submission" date="2022-11" db="EMBL/GenBank/DDBJ databases">
        <authorList>
            <person name="Scott C."/>
            <person name="Bruce N."/>
        </authorList>
    </citation>
    <scope>NUCLEOTIDE SEQUENCE</scope>
</reference>
<comment type="caution">
    <text evidence="1">The sequence shown here is derived from an EMBL/GenBank/DDBJ whole genome shotgun (WGS) entry which is preliminary data.</text>
</comment>
<protein>
    <submittedName>
        <fullName evidence="1">Uncharacterized protein</fullName>
    </submittedName>
</protein>
<keyword evidence="2" id="KW-1185">Reference proteome</keyword>